<evidence type="ECO:0000256" key="2">
    <source>
        <dbReference type="SAM" id="Phobius"/>
    </source>
</evidence>
<evidence type="ECO:0000256" key="1">
    <source>
        <dbReference type="SAM" id="MobiDB-lite"/>
    </source>
</evidence>
<dbReference type="EMBL" id="JAFBMS010000051">
    <property type="protein sequence ID" value="KAG9339699.1"/>
    <property type="molecule type" value="Genomic_DNA"/>
</dbReference>
<feature type="transmembrane region" description="Helical" evidence="2">
    <location>
        <begin position="198"/>
        <end position="217"/>
    </location>
</feature>
<feature type="non-terminal residue" evidence="4">
    <location>
        <position position="1"/>
    </location>
</feature>
<accession>A0A8T2NHG6</accession>
<dbReference type="InterPro" id="IPR027272">
    <property type="entry name" value="Piezo"/>
</dbReference>
<sequence>MAVDVVVGVIYRLLLPLLLLAAISFRYNGLSVVYLIFLLTLPLLPDPSISTMNGKTGKFMLFICCTSVMFLALQCGLQITFAHVPVHVSGFWENILYHLGIVRFSSVDPGNIVRLLAPDICLFLSSLFIYRLCWKLLWPKIQVAAHENCIMTSEPEEDLDQSDSESEADSDGLEDSSFDSSYETSGVRNDPPRFIQKLIMFATGIRLLLITVLNTAGKVVVTILLGLAALYFGAFLCLVWWWVCGRSISLLLFSTMCVLMAIFSAGHILGLYLYQLPFFQELVPPQDIYARYHAHKPQQWPHPITWPHDHAQPPGPTQPHDHTQPPGPTQPHDHTLFLN</sequence>
<proteinExistence type="predicted"/>
<feature type="region of interest" description="Disordered" evidence="1">
    <location>
        <begin position="154"/>
        <end position="186"/>
    </location>
</feature>
<evidence type="ECO:0000313" key="4">
    <source>
        <dbReference type="EMBL" id="KAG9339699.1"/>
    </source>
</evidence>
<evidence type="ECO:0000313" key="5">
    <source>
        <dbReference type="Proteomes" id="UP000824540"/>
    </source>
</evidence>
<keyword evidence="2" id="KW-0472">Membrane</keyword>
<dbReference type="Proteomes" id="UP000824540">
    <property type="component" value="Unassembled WGS sequence"/>
</dbReference>
<keyword evidence="2" id="KW-1133">Transmembrane helix</keyword>
<organism evidence="4 5">
    <name type="scientific">Albula glossodonta</name>
    <name type="common">roundjaw bonefish</name>
    <dbReference type="NCBI Taxonomy" id="121402"/>
    <lineage>
        <taxon>Eukaryota</taxon>
        <taxon>Metazoa</taxon>
        <taxon>Chordata</taxon>
        <taxon>Craniata</taxon>
        <taxon>Vertebrata</taxon>
        <taxon>Euteleostomi</taxon>
        <taxon>Actinopterygii</taxon>
        <taxon>Neopterygii</taxon>
        <taxon>Teleostei</taxon>
        <taxon>Albuliformes</taxon>
        <taxon>Albulidae</taxon>
        <taxon>Albula</taxon>
    </lineage>
</organism>
<reference evidence="4" key="1">
    <citation type="thesis" date="2021" institute="BYU ScholarsArchive" country="Provo, UT, USA">
        <title>Applications of and Algorithms for Genome Assembly and Genomic Analyses with an Emphasis on Marine Teleosts.</title>
        <authorList>
            <person name="Pickett B.D."/>
        </authorList>
    </citation>
    <scope>NUCLEOTIDE SEQUENCE</scope>
    <source>
        <strain evidence="4">HI-2016</strain>
    </source>
</reference>
<comment type="caution">
    <text evidence="4">The sequence shown here is derived from an EMBL/GenBank/DDBJ whole genome shotgun (WGS) entry which is preliminary data.</text>
</comment>
<keyword evidence="2" id="KW-0812">Transmembrane</keyword>
<feature type="compositionally biased region" description="Acidic residues" evidence="1">
    <location>
        <begin position="154"/>
        <end position="177"/>
    </location>
</feature>
<gene>
    <name evidence="4" type="ORF">JZ751_023345</name>
</gene>
<dbReference type="GO" id="GO:0016020">
    <property type="term" value="C:membrane"/>
    <property type="evidence" value="ECO:0007669"/>
    <property type="project" value="InterPro"/>
</dbReference>
<feature type="transmembrane region" description="Helical" evidence="2">
    <location>
        <begin position="112"/>
        <end position="130"/>
    </location>
</feature>
<feature type="region of interest" description="Disordered" evidence="1">
    <location>
        <begin position="305"/>
        <end position="339"/>
    </location>
</feature>
<dbReference type="PANTHER" id="PTHR47049:SF7">
    <property type="entry name" value="PIEZO-TYPE MECHANOSENSITIVE ION CHANNEL COMPONENT 2 ISOFORM X1"/>
    <property type="match status" value="1"/>
</dbReference>
<protein>
    <recommendedName>
        <fullName evidence="3">Piezo TM1-24 domain-containing protein</fullName>
    </recommendedName>
</protein>
<dbReference type="OrthoDB" id="303066at2759"/>
<evidence type="ECO:0000259" key="3">
    <source>
        <dbReference type="Pfam" id="PF24871"/>
    </source>
</evidence>
<feature type="transmembrane region" description="Helical" evidence="2">
    <location>
        <begin position="13"/>
        <end position="39"/>
    </location>
</feature>
<feature type="domain" description="Piezo TM1-24" evidence="3">
    <location>
        <begin position="26"/>
        <end position="296"/>
    </location>
</feature>
<keyword evidence="5" id="KW-1185">Reference proteome</keyword>
<feature type="transmembrane region" description="Helical" evidence="2">
    <location>
        <begin position="250"/>
        <end position="274"/>
    </location>
</feature>
<name>A0A8T2NHG6_9TELE</name>
<feature type="transmembrane region" description="Helical" evidence="2">
    <location>
        <begin position="223"/>
        <end position="243"/>
    </location>
</feature>
<dbReference type="PANTHER" id="PTHR47049">
    <property type="entry name" value="PIEZO-TYPE MECHANOSENSITIVE ION CHANNEL HOMOLOG"/>
    <property type="match status" value="1"/>
</dbReference>
<dbReference type="Pfam" id="PF24871">
    <property type="entry name" value="Piezo_TM1-24"/>
    <property type="match status" value="1"/>
</dbReference>
<dbReference type="AlphaFoldDB" id="A0A8T2NHG6"/>
<dbReference type="InterPro" id="IPR056769">
    <property type="entry name" value="Piezo_TM1-24"/>
</dbReference>
<dbReference type="GO" id="GO:0008381">
    <property type="term" value="F:mechanosensitive monoatomic ion channel activity"/>
    <property type="evidence" value="ECO:0007669"/>
    <property type="project" value="InterPro"/>
</dbReference>
<feature type="transmembrane region" description="Helical" evidence="2">
    <location>
        <begin position="59"/>
        <end position="81"/>
    </location>
</feature>